<dbReference type="EMBL" id="JAKFFV010000010">
    <property type="protein sequence ID" value="MCF2500109.1"/>
    <property type="molecule type" value="Genomic_DNA"/>
</dbReference>
<feature type="region of interest" description="Disordered" evidence="1">
    <location>
        <begin position="654"/>
        <end position="673"/>
    </location>
</feature>
<reference evidence="2" key="1">
    <citation type="submission" date="2022-01" db="EMBL/GenBank/DDBJ databases">
        <title>Novel species in genus Dyadobacter.</title>
        <authorList>
            <person name="Ma C."/>
        </authorList>
    </citation>
    <scope>NUCLEOTIDE SEQUENCE</scope>
    <source>
        <strain evidence="2">CY357</strain>
    </source>
</reference>
<evidence type="ECO:0008006" key="4">
    <source>
        <dbReference type="Google" id="ProtNLM"/>
    </source>
</evidence>
<organism evidence="2 3">
    <name type="scientific">Dyadobacter chenhuakuii</name>
    <dbReference type="NCBI Taxonomy" id="2909339"/>
    <lineage>
        <taxon>Bacteria</taxon>
        <taxon>Pseudomonadati</taxon>
        <taxon>Bacteroidota</taxon>
        <taxon>Cytophagia</taxon>
        <taxon>Cytophagales</taxon>
        <taxon>Spirosomataceae</taxon>
        <taxon>Dyadobacter</taxon>
    </lineage>
</organism>
<evidence type="ECO:0000256" key="1">
    <source>
        <dbReference type="SAM" id="MobiDB-lite"/>
    </source>
</evidence>
<evidence type="ECO:0000313" key="2">
    <source>
        <dbReference type="EMBL" id="MCF2500109.1"/>
    </source>
</evidence>
<gene>
    <name evidence="2" type="ORF">L0661_17445</name>
</gene>
<sequence length="2532" mass="277298">MEFHSKKYSAFTKRSIGFGMMLFLCLGFYAGFAQNQIRITTNVLPPYSPYIQDYPGTGNRVQVFISNLSGRALSVRLLGKLEGDNGVVIRTSQHYRPLRPLELRPTDVNRMITRAELEGLFDLNQIEVEGLNKDQLYRGLPLPEGNYQLCVQAFDNATTRPLSAEFPMGCSGLIPVRIIEPPILISPMADEEIAVKIPQTQLFTWSAPVGILPNQVEYSIRIVELPETNVDPNVYIDAMVLPRSGVEVNNLRTTTFLYGPQQPPLQKGKRYAWRVQAKPIGQRFNFLNDGKSPVQSFTYGQQMPLGVDLEYITITSPAAKRNASIEVGSNNPFLVTWKLDEEFEKTLRKAFEAQPKKSIVEQFAELSYRVVIKTDEKRGQGTVVLDRLVRGEQLSLEKSELPANMPTGQNYEVRIELQGMSEARRNRAQLGEALLVSKPRSFTLIERNKGNEADSLTIRGVLAYRFPGESGTPHILPNTQVVLMKIFPNRFRATVAYGKSDASGNYTIKILKTSIQALGDSTVYTRFMVDPVNPFIQRLAEPGYYQTKDDNTFQVSSAEQKGYEVQNITWLAAGYNLDVTAKISYKNWPGIPGINLEGKHLVIYRKPGIAKDFDKYRLPFEGSVNQSSGPVTATVQAGINSGYQPVGGVGNKVNVNVNPSSDGPGSSGSGKSGEAALRMQVIAELEKKGYQFISMVALNKKDTEYGAMINNLVYGGVSYDAYQIYCPDCGLAPDDADPIIKTKPSEKLPETPARIEKYTYNIQTDEAPTMTFTGKLTYKFADAGKEGAQVKALPNTQVRLQVVYKAAGSDKTTFGTSYGNYAEFSEFHHDFSQTLDTKVTGSDGSFTFTVKMTKPMELGMLPPTKETGQGEFKMPSVAYIRGIRVVVDNPYYASPTETFGIQQDQVMKPQGSYDFGPVTAVARSYTLITQSKSDTTGISLVNEQKAGIRNDLSGIRVSVLRRIKSKDKPTGPDRRPPADEGVGAKQTMTFHMKQFTVISTAETDASGIAKFPRMVMANGEDDAYYLSTESSVDGLNNYKLVSLKRITVSETWGSTFSPYATQEEIQRSEQAQKTQYDASKIDCKTVWELFHLDNPNFPTVWTPSGTFSNEEYEKKVVTQHAPDYRWASHLVDCKTVNNYWLGEKLHDVKVNQKVMIPQSALYEPVFADQYKTFESDPVIRHLKPGNPTVNVRVVDKSNPTQGIKNAIVTLNYIPNESPAGQITSLMMTTDDEGWILQPFQLKPGTKTTVRIKAEGYVYVSWMNQAKNEGHINIGDVLLGQNSYYDRVLMEPNTVITGRAIDIDAIQKSTVDVSGNNATMDVKDAATKTTTPKTTVGKNAASGNVSSVPVQTQPYNQMVVSSDPSLEAYAQADDGNMVKTKFEDGTWKYALKTPSTASQLKIFPVNISYFGEERNIKTQLPKPVLQANRYTIDAGDINIYERDHRIIFKLQDEITKKGVPNAYVRLFGKKSKGFEFGASETDGIVETRFKNVSIDNLYVEIAAPGYVTRTVAVNNSETKTAETKVVVLQPARTVKGVAVVNTGKGTEIPLEGAEVYVASGGNAPAKYSAVTGKDGSFSMDVAKTLDGSTINIEAIFDPKNVSNPPLPAGTTYVGAGSKLLMPQQSGQSLKLTLTAFDKFKIASLWGFPVIVEKIDPKTMAVTGEIDLSDSGLGPFAIVDKSIRVRFENVAFKADPQNPGFGIPVEESVALETNVLNNLLYHATPEVDIKKTRYNIKLSSPEGLLFKLKIVRTPGTSTGKIIAKAQVLDNSFNFSSNLLYYDKGQFFLYDPEVSGQPANKPMVTAFDAAKSNIKWTNFGICQANGKPMTLRLLDFEAVSKLEGSRLIGDEIHLNPVMTCPLKNAQPEKLEVTIGDLVLKNNTVDVKTGETPLTFPLAGKWSVEIRDWKLDYKKGGFYSKSGVVKTGKVDIPITEFNLRNDFYQLIVNPNGTFDLAGVAKMNLKGEPHFAFDPQTGSDMKGHWAMVVVPKDGLPAAELPANAVPGLSKKMDFETLSLLDNGEDVVSFGSGSKSFRFFNIIDVRPTTIETGADYFAFDAGMSTAIPNAPQDVSMRFVYSKPQGTVKLKTVVPGGYKLQTKGYLNFEAGQHVAADKSQSTAIFFGEGVIAMRGKIEEPDKLKLDNVLLVHNKNETHITHGRNVDLTNPATLAKWNDNLSDLTDPAKDEVNYNEGGDFKRLSVGLGGNGLSKVFVHQSVTNKQWELLKFSGLPQGFSKMLGEEEKNRLAFTAYGEIKAEGQKIKLDGIDTGLGGLSLVYDHEKKRLTGSMQLSNIPVPPTMTFMNGMAQVRLDGNGFYVVATGELQNVPLIVPVTMRAGLMLGVYNSNDLGEAQQVLFTNSHRKALPCSFTGFKGIYAIGEVPVPLIKSFNYELSLPGVGGYKVGMDAFVDGYVFSNYSNGAFTTGTGLGIGAHAYAYGSILSLSAGGEVHVNGGVDGTLTLDPGAKSVTVDMNSRIGAGFSVTLTEGLTGGTTGTSADFCLTLAGKAQYKIGSSPDLSITPGCMFTACTGGCTVTEQ</sequence>
<dbReference type="Proteomes" id="UP001139411">
    <property type="component" value="Unassembled WGS sequence"/>
</dbReference>
<feature type="region of interest" description="Disordered" evidence="1">
    <location>
        <begin position="964"/>
        <end position="983"/>
    </location>
</feature>
<feature type="compositionally biased region" description="Basic and acidic residues" evidence="1">
    <location>
        <begin position="966"/>
        <end position="978"/>
    </location>
</feature>
<proteinExistence type="predicted"/>
<dbReference type="RefSeq" id="WP_235178608.1">
    <property type="nucleotide sequence ID" value="NZ_JAKFFV010000010.1"/>
</dbReference>
<name>A0A9X1TTE9_9BACT</name>
<protein>
    <recommendedName>
        <fullName evidence="4">TANFOR domain-containing protein</fullName>
    </recommendedName>
</protein>
<feature type="compositionally biased region" description="Low complexity" evidence="1">
    <location>
        <begin position="654"/>
        <end position="664"/>
    </location>
</feature>
<comment type="caution">
    <text evidence="2">The sequence shown here is derived from an EMBL/GenBank/DDBJ whole genome shotgun (WGS) entry which is preliminary data.</text>
</comment>
<accession>A0A9X1TTE9</accession>
<evidence type="ECO:0000313" key="3">
    <source>
        <dbReference type="Proteomes" id="UP001139411"/>
    </source>
</evidence>